<dbReference type="VEuPathDB" id="CryptoDB:Vbra_18022"/>
<gene>
    <name evidence="1" type="ORF">Vbra_18022</name>
</gene>
<sequence>MPVIAPHLENNWSHAFDDLIRKTADDYHVRWEDYQERGGYDNRIEQCTGELFTALRNLIDEEEAAAGVPEEDRFASWFGVGYVHEMRCIGCGHGWFGASQHEGSVLVCVDETMEMHKGEWDLMRAVDRAVRRPEPKEAVCGARETCDLCGAQLLCQRRSFFDSREVGTNG</sequence>
<keyword evidence="2" id="KW-1185">Reference proteome</keyword>
<reference evidence="1 2" key="1">
    <citation type="submission" date="2014-11" db="EMBL/GenBank/DDBJ databases">
        <authorList>
            <person name="Zhu J."/>
            <person name="Qi W."/>
            <person name="Song R."/>
        </authorList>
    </citation>
    <scope>NUCLEOTIDE SEQUENCE [LARGE SCALE GENOMIC DNA]</scope>
</reference>
<protein>
    <submittedName>
        <fullName evidence="1">Uncharacterized protein</fullName>
    </submittedName>
</protein>
<organism evidence="1 2">
    <name type="scientific">Vitrella brassicaformis (strain CCMP3155)</name>
    <dbReference type="NCBI Taxonomy" id="1169540"/>
    <lineage>
        <taxon>Eukaryota</taxon>
        <taxon>Sar</taxon>
        <taxon>Alveolata</taxon>
        <taxon>Colpodellida</taxon>
        <taxon>Vitrellaceae</taxon>
        <taxon>Vitrella</taxon>
    </lineage>
</organism>
<evidence type="ECO:0000313" key="2">
    <source>
        <dbReference type="Proteomes" id="UP000041254"/>
    </source>
</evidence>
<dbReference type="Proteomes" id="UP000041254">
    <property type="component" value="Unassembled WGS sequence"/>
</dbReference>
<dbReference type="EMBL" id="CDMY01000688">
    <property type="protein sequence ID" value="CEM30135.1"/>
    <property type="molecule type" value="Genomic_DNA"/>
</dbReference>
<name>A0A0G4GJN8_VITBC</name>
<dbReference type="AlphaFoldDB" id="A0A0G4GJN8"/>
<evidence type="ECO:0000313" key="1">
    <source>
        <dbReference type="EMBL" id="CEM30135.1"/>
    </source>
</evidence>
<dbReference type="InParanoid" id="A0A0G4GJN8"/>
<dbReference type="PhylomeDB" id="A0A0G4GJN8"/>
<proteinExistence type="predicted"/>
<accession>A0A0G4GJN8</accession>